<organism evidence="2 3">
    <name type="scientific">Paenibacillus herberti</name>
    <dbReference type="NCBI Taxonomy" id="1619309"/>
    <lineage>
        <taxon>Bacteria</taxon>
        <taxon>Bacillati</taxon>
        <taxon>Bacillota</taxon>
        <taxon>Bacilli</taxon>
        <taxon>Bacillales</taxon>
        <taxon>Paenibacillaceae</taxon>
        <taxon>Paenibacillus</taxon>
    </lineage>
</organism>
<dbReference type="EMBL" id="NMUQ01000002">
    <property type="protein sequence ID" value="OXM14340.1"/>
    <property type="molecule type" value="Genomic_DNA"/>
</dbReference>
<evidence type="ECO:0000313" key="2">
    <source>
        <dbReference type="EMBL" id="OXM14340.1"/>
    </source>
</evidence>
<feature type="chain" id="PRO_5012691924" evidence="1">
    <location>
        <begin position="27"/>
        <end position="164"/>
    </location>
</feature>
<dbReference type="AlphaFoldDB" id="A0A229NWR9"/>
<proteinExistence type="predicted"/>
<dbReference type="OrthoDB" id="9840391at2"/>
<evidence type="ECO:0000313" key="3">
    <source>
        <dbReference type="Proteomes" id="UP000215145"/>
    </source>
</evidence>
<accession>A0A229NWR9</accession>
<dbReference type="Proteomes" id="UP000215145">
    <property type="component" value="Unassembled WGS sequence"/>
</dbReference>
<sequence>MKRAGMATGTVVLLLAAAIGSGTAYGAIDVKATMQKWYWDASDKKAEELRGGAEAEARESFQSAADSIVKEWQLTYGKQVDDATQLARQGAFDAYNNQYEIYLQGLDEAQAELAGGVGAQGSIESQFNEAVEAGRSQVDVELEEALDELLTEFVHKEKPPEPAE</sequence>
<reference evidence="2 3" key="1">
    <citation type="submission" date="2017-07" db="EMBL/GenBank/DDBJ databases">
        <title>Paenibacillus herberti R33 genome sequencing and assembly.</title>
        <authorList>
            <person name="Su W."/>
        </authorList>
    </citation>
    <scope>NUCLEOTIDE SEQUENCE [LARGE SCALE GENOMIC DNA]</scope>
    <source>
        <strain evidence="2 3">R33</strain>
    </source>
</reference>
<keyword evidence="1" id="KW-0732">Signal</keyword>
<dbReference type="RefSeq" id="WP_089525164.1">
    <property type="nucleotide sequence ID" value="NZ_NMUQ01000002.1"/>
</dbReference>
<feature type="signal peptide" evidence="1">
    <location>
        <begin position="1"/>
        <end position="26"/>
    </location>
</feature>
<protein>
    <submittedName>
        <fullName evidence="2">Uncharacterized protein</fullName>
    </submittedName>
</protein>
<gene>
    <name evidence="2" type="ORF">CGZ75_15435</name>
</gene>
<name>A0A229NWR9_9BACL</name>
<evidence type="ECO:0000256" key="1">
    <source>
        <dbReference type="SAM" id="SignalP"/>
    </source>
</evidence>
<comment type="caution">
    <text evidence="2">The sequence shown here is derived from an EMBL/GenBank/DDBJ whole genome shotgun (WGS) entry which is preliminary data.</text>
</comment>
<keyword evidence="3" id="KW-1185">Reference proteome</keyword>